<keyword evidence="3" id="KW-1185">Reference proteome</keyword>
<accession>A0A9Q1IZ51</accession>
<proteinExistence type="predicted"/>
<feature type="region of interest" description="Disordered" evidence="1">
    <location>
        <begin position="103"/>
        <end position="126"/>
    </location>
</feature>
<protein>
    <submittedName>
        <fullName evidence="2">Uncharacterized protein</fullName>
    </submittedName>
</protein>
<dbReference type="AlphaFoldDB" id="A0A9Q1IZ51"/>
<evidence type="ECO:0000313" key="3">
    <source>
        <dbReference type="Proteomes" id="UP001152622"/>
    </source>
</evidence>
<comment type="caution">
    <text evidence="2">The sequence shown here is derived from an EMBL/GenBank/DDBJ whole genome shotgun (WGS) entry which is preliminary data.</text>
</comment>
<reference evidence="2" key="1">
    <citation type="journal article" date="2023" name="Science">
        <title>Genome structures resolve the early diversification of teleost fishes.</title>
        <authorList>
            <person name="Parey E."/>
            <person name="Louis A."/>
            <person name="Montfort J."/>
            <person name="Bouchez O."/>
            <person name="Roques C."/>
            <person name="Iampietro C."/>
            <person name="Lluch J."/>
            <person name="Castinel A."/>
            <person name="Donnadieu C."/>
            <person name="Desvignes T."/>
            <person name="Floi Bucao C."/>
            <person name="Jouanno E."/>
            <person name="Wen M."/>
            <person name="Mejri S."/>
            <person name="Dirks R."/>
            <person name="Jansen H."/>
            <person name="Henkel C."/>
            <person name="Chen W.J."/>
            <person name="Zahm M."/>
            <person name="Cabau C."/>
            <person name="Klopp C."/>
            <person name="Thompson A.W."/>
            <person name="Robinson-Rechavi M."/>
            <person name="Braasch I."/>
            <person name="Lecointre G."/>
            <person name="Bobe J."/>
            <person name="Postlethwait J.H."/>
            <person name="Berthelot C."/>
            <person name="Roest Crollius H."/>
            <person name="Guiguen Y."/>
        </authorList>
    </citation>
    <scope>NUCLEOTIDE SEQUENCE</scope>
    <source>
        <strain evidence="2">WJC10195</strain>
    </source>
</reference>
<evidence type="ECO:0000256" key="1">
    <source>
        <dbReference type="SAM" id="MobiDB-lite"/>
    </source>
</evidence>
<dbReference type="Proteomes" id="UP001152622">
    <property type="component" value="Chromosome 5"/>
</dbReference>
<sequence length="126" mass="13585">MFNLLCEAAASLEYSFLKDFSCGERRSAFRSSPLWSEPRRRDIGITSGPWAPGERALGKYQTRARQGEVEGQVLSLPNTAAASAALGPSLWRDGVTAAVKSWHRGAGKGGSQPSPAPQSYFLSARK</sequence>
<name>A0A9Q1IZ51_SYNKA</name>
<evidence type="ECO:0000313" key="2">
    <source>
        <dbReference type="EMBL" id="KAJ8361154.1"/>
    </source>
</evidence>
<gene>
    <name evidence="2" type="ORF">SKAU_G00176790</name>
</gene>
<organism evidence="2 3">
    <name type="scientific">Synaphobranchus kaupii</name>
    <name type="common">Kaup's arrowtooth eel</name>
    <dbReference type="NCBI Taxonomy" id="118154"/>
    <lineage>
        <taxon>Eukaryota</taxon>
        <taxon>Metazoa</taxon>
        <taxon>Chordata</taxon>
        <taxon>Craniata</taxon>
        <taxon>Vertebrata</taxon>
        <taxon>Euteleostomi</taxon>
        <taxon>Actinopterygii</taxon>
        <taxon>Neopterygii</taxon>
        <taxon>Teleostei</taxon>
        <taxon>Anguilliformes</taxon>
        <taxon>Synaphobranchidae</taxon>
        <taxon>Synaphobranchus</taxon>
    </lineage>
</organism>
<dbReference type="EMBL" id="JAINUF010000005">
    <property type="protein sequence ID" value="KAJ8361154.1"/>
    <property type="molecule type" value="Genomic_DNA"/>
</dbReference>